<dbReference type="Pfam" id="PF00249">
    <property type="entry name" value="Myb_DNA-binding"/>
    <property type="match status" value="1"/>
</dbReference>
<dbReference type="SUPFAM" id="SSF57903">
    <property type="entry name" value="FYVE/PHD zinc finger"/>
    <property type="match status" value="1"/>
</dbReference>
<dbReference type="EMBL" id="JARAOO010000002">
    <property type="protein sequence ID" value="KAJ7980554.1"/>
    <property type="molecule type" value="Genomic_DNA"/>
</dbReference>
<evidence type="ECO:0000313" key="6">
    <source>
        <dbReference type="EMBL" id="KAJ7980554.1"/>
    </source>
</evidence>
<keyword evidence="2" id="KW-0863">Zinc-finger</keyword>
<evidence type="ECO:0000313" key="7">
    <source>
        <dbReference type="Proteomes" id="UP001163823"/>
    </source>
</evidence>
<dbReference type="CDD" id="cd11660">
    <property type="entry name" value="SANT_TRF"/>
    <property type="match status" value="1"/>
</dbReference>
<dbReference type="InterPro" id="IPR019786">
    <property type="entry name" value="Zinc_finger_PHD-type_CS"/>
</dbReference>
<feature type="region of interest" description="Disordered" evidence="4">
    <location>
        <begin position="181"/>
        <end position="252"/>
    </location>
</feature>
<keyword evidence="1" id="KW-0479">Metal-binding</keyword>
<dbReference type="InterPro" id="IPR001005">
    <property type="entry name" value="SANT/Myb"/>
</dbReference>
<feature type="compositionally biased region" description="Basic and acidic residues" evidence="4">
    <location>
        <begin position="229"/>
        <end position="245"/>
    </location>
</feature>
<dbReference type="Gene3D" id="3.30.40.10">
    <property type="entry name" value="Zinc/RING finger domain, C3HC4 (zinc finger)"/>
    <property type="match status" value="1"/>
</dbReference>
<dbReference type="GO" id="GO:0008270">
    <property type="term" value="F:zinc ion binding"/>
    <property type="evidence" value="ECO:0007669"/>
    <property type="project" value="UniProtKB-KW"/>
</dbReference>
<keyword evidence="3" id="KW-0862">Zinc</keyword>
<accession>A0AAD7QFI6</accession>
<dbReference type="PANTHER" id="PTHR47863:SF5">
    <property type="entry name" value="HOMEODOMAIN-LIKE PROTEIN WITH RING_FYVE_PHD-TYPE ZINC FINGER DOMAIN-CONTAINING PROTEIN-RELATED"/>
    <property type="match status" value="1"/>
</dbReference>
<reference evidence="6" key="1">
    <citation type="journal article" date="2023" name="Science">
        <title>Elucidation of the pathway for biosynthesis of saponin adjuvants from the soapbark tree.</title>
        <authorList>
            <person name="Reed J."/>
            <person name="Orme A."/>
            <person name="El-Demerdash A."/>
            <person name="Owen C."/>
            <person name="Martin L.B.B."/>
            <person name="Misra R.C."/>
            <person name="Kikuchi S."/>
            <person name="Rejzek M."/>
            <person name="Martin A.C."/>
            <person name="Harkess A."/>
            <person name="Leebens-Mack J."/>
            <person name="Louveau T."/>
            <person name="Stephenson M.J."/>
            <person name="Osbourn A."/>
        </authorList>
    </citation>
    <scope>NUCLEOTIDE SEQUENCE</scope>
    <source>
        <strain evidence="6">S10</strain>
    </source>
</reference>
<dbReference type="InterPro" id="IPR011011">
    <property type="entry name" value="Znf_FYVE_PHD"/>
</dbReference>
<evidence type="ECO:0000256" key="3">
    <source>
        <dbReference type="ARBA" id="ARBA00022833"/>
    </source>
</evidence>
<evidence type="ECO:0000256" key="1">
    <source>
        <dbReference type="ARBA" id="ARBA00022723"/>
    </source>
</evidence>
<dbReference type="PANTHER" id="PTHR47863">
    <property type="entry name" value="RING/FYVE/PHD ZINC FINGER SUPERFAMILY PROTEIN"/>
    <property type="match status" value="1"/>
</dbReference>
<comment type="caution">
    <text evidence="6">The sequence shown here is derived from an EMBL/GenBank/DDBJ whole genome shotgun (WGS) entry which is preliminary data.</text>
</comment>
<dbReference type="PROSITE" id="PS01359">
    <property type="entry name" value="ZF_PHD_1"/>
    <property type="match status" value="1"/>
</dbReference>
<keyword evidence="7" id="KW-1185">Reference proteome</keyword>
<feature type="compositionally biased region" description="Basic and acidic residues" evidence="4">
    <location>
        <begin position="366"/>
        <end position="377"/>
    </location>
</feature>
<dbReference type="SUPFAM" id="SSF46689">
    <property type="entry name" value="Homeodomain-like"/>
    <property type="match status" value="1"/>
</dbReference>
<feature type="region of interest" description="Disordered" evidence="4">
    <location>
        <begin position="1"/>
        <end position="66"/>
    </location>
</feature>
<dbReference type="Gene3D" id="1.10.246.220">
    <property type="match status" value="1"/>
</dbReference>
<dbReference type="Proteomes" id="UP001163823">
    <property type="component" value="Chromosome 2"/>
</dbReference>
<feature type="domain" description="Myb-like" evidence="5">
    <location>
        <begin position="446"/>
        <end position="506"/>
    </location>
</feature>
<dbReference type="InterPro" id="IPR009057">
    <property type="entry name" value="Homeodomain-like_sf"/>
</dbReference>
<gene>
    <name evidence="6" type="ORF">O6P43_003814</name>
</gene>
<feature type="compositionally biased region" description="Polar residues" evidence="4">
    <location>
        <begin position="11"/>
        <end position="24"/>
    </location>
</feature>
<feature type="compositionally biased region" description="Basic and acidic residues" evidence="4">
    <location>
        <begin position="42"/>
        <end position="61"/>
    </location>
</feature>
<evidence type="ECO:0000259" key="5">
    <source>
        <dbReference type="PROSITE" id="PS50090"/>
    </source>
</evidence>
<name>A0AAD7QFI6_QUISA</name>
<feature type="compositionally biased region" description="Gly residues" evidence="4">
    <location>
        <begin position="1"/>
        <end position="10"/>
    </location>
</feature>
<proteinExistence type="predicted"/>
<dbReference type="AlphaFoldDB" id="A0AAD7QFI6"/>
<evidence type="ECO:0000256" key="2">
    <source>
        <dbReference type="ARBA" id="ARBA00022771"/>
    </source>
</evidence>
<feature type="compositionally biased region" description="Polar residues" evidence="4">
    <location>
        <begin position="415"/>
        <end position="429"/>
    </location>
</feature>
<feature type="region of interest" description="Disordered" evidence="4">
    <location>
        <begin position="285"/>
        <end position="438"/>
    </location>
</feature>
<dbReference type="PROSITE" id="PS50090">
    <property type="entry name" value="MYB_LIKE"/>
    <property type="match status" value="1"/>
</dbReference>
<feature type="compositionally biased region" description="Basic residues" evidence="4">
    <location>
        <begin position="404"/>
        <end position="414"/>
    </location>
</feature>
<protein>
    <submittedName>
        <fullName evidence="6">RING/FYVE/PHD zinc finger superfamily protein</fullName>
    </submittedName>
</protein>
<dbReference type="InterPro" id="IPR013083">
    <property type="entry name" value="Znf_RING/FYVE/PHD"/>
</dbReference>
<feature type="compositionally biased region" description="Basic and acidic residues" evidence="4">
    <location>
        <begin position="302"/>
        <end position="324"/>
    </location>
</feature>
<sequence>MRSKAPGGGRRTSTQKDSVQISDTATREIPPLIDQDEDNAADADKLDRLVPETSESNDKIQDSAATGSNDNLVGCAKKPFNRSPQDILNHDYTVTNLLDKEICIGCNEGGKVLVCSENGCPVIFHEKCMCCEPKFDTRGNYYCPYCWYKQAVMETQKLRKKAMMAKKSLVKFLDADVDTGGKLKQKDGRANSGEPKMSSLKGDGSCQDESNRHGVDGVSHQSAQIEGGPPKEKKSDEKTHGDNHRLVVGGEAHPSTSVTIAIDCNHYTEQEAAIGVELVQDFGMRDKSDRPKVSETHQSQSVEEKERIKAEDQGATDENVHETTIENPPEAGDFTSDHLGENSKMNGAGAALSEGTPESINVLEESQDRREYEEQMHLKAGKVPANANSGNEAVKSDAEDLPVWKRRFKQRSQRTTHPQNEDVTTSKMSGHSHLSPKQVRKPTLFNATRKRLNWTVEEENMLKEGVLKFSTENQCIPWKKILEFGCNVFDVIRTPVDLKDKWRNITAKEHPKAKRSRYLSSAQ</sequence>
<feature type="compositionally biased region" description="Basic and acidic residues" evidence="4">
    <location>
        <begin position="285"/>
        <end position="295"/>
    </location>
</feature>
<organism evidence="6 7">
    <name type="scientific">Quillaja saponaria</name>
    <name type="common">Soap bark tree</name>
    <dbReference type="NCBI Taxonomy" id="32244"/>
    <lineage>
        <taxon>Eukaryota</taxon>
        <taxon>Viridiplantae</taxon>
        <taxon>Streptophyta</taxon>
        <taxon>Embryophyta</taxon>
        <taxon>Tracheophyta</taxon>
        <taxon>Spermatophyta</taxon>
        <taxon>Magnoliopsida</taxon>
        <taxon>eudicotyledons</taxon>
        <taxon>Gunneridae</taxon>
        <taxon>Pentapetalae</taxon>
        <taxon>rosids</taxon>
        <taxon>fabids</taxon>
        <taxon>Fabales</taxon>
        <taxon>Quillajaceae</taxon>
        <taxon>Quillaja</taxon>
    </lineage>
</organism>
<evidence type="ECO:0000256" key="4">
    <source>
        <dbReference type="SAM" id="MobiDB-lite"/>
    </source>
</evidence>
<dbReference type="SMART" id="SM00717">
    <property type="entry name" value="SANT"/>
    <property type="match status" value="1"/>
</dbReference>